<evidence type="ECO:0000313" key="2">
    <source>
        <dbReference type="Proteomes" id="UP000276133"/>
    </source>
</evidence>
<name>A0A3M7RH44_BRAPC</name>
<protein>
    <submittedName>
        <fullName evidence="1">Uncharacterized protein</fullName>
    </submittedName>
</protein>
<dbReference type="AlphaFoldDB" id="A0A3M7RH44"/>
<dbReference type="EMBL" id="REGN01003386">
    <property type="protein sequence ID" value="RNA22892.1"/>
    <property type="molecule type" value="Genomic_DNA"/>
</dbReference>
<keyword evidence="2" id="KW-1185">Reference proteome</keyword>
<organism evidence="1 2">
    <name type="scientific">Brachionus plicatilis</name>
    <name type="common">Marine rotifer</name>
    <name type="synonym">Brachionus muelleri</name>
    <dbReference type="NCBI Taxonomy" id="10195"/>
    <lineage>
        <taxon>Eukaryota</taxon>
        <taxon>Metazoa</taxon>
        <taxon>Spiralia</taxon>
        <taxon>Gnathifera</taxon>
        <taxon>Rotifera</taxon>
        <taxon>Eurotatoria</taxon>
        <taxon>Monogononta</taxon>
        <taxon>Pseudotrocha</taxon>
        <taxon>Ploima</taxon>
        <taxon>Brachionidae</taxon>
        <taxon>Brachionus</taxon>
    </lineage>
</organism>
<reference evidence="1 2" key="1">
    <citation type="journal article" date="2018" name="Sci. Rep.">
        <title>Genomic signatures of local adaptation to the degree of environmental predictability in rotifers.</title>
        <authorList>
            <person name="Franch-Gras L."/>
            <person name="Hahn C."/>
            <person name="Garcia-Roger E.M."/>
            <person name="Carmona M.J."/>
            <person name="Serra M."/>
            <person name="Gomez A."/>
        </authorList>
    </citation>
    <scope>NUCLEOTIDE SEQUENCE [LARGE SCALE GENOMIC DNA]</scope>
    <source>
        <strain evidence="1">HYR1</strain>
    </source>
</reference>
<proteinExistence type="predicted"/>
<accession>A0A3M7RH44</accession>
<comment type="caution">
    <text evidence="1">The sequence shown here is derived from an EMBL/GenBank/DDBJ whole genome shotgun (WGS) entry which is preliminary data.</text>
</comment>
<gene>
    <name evidence="1" type="ORF">BpHYR1_019307</name>
</gene>
<dbReference type="Proteomes" id="UP000276133">
    <property type="component" value="Unassembled WGS sequence"/>
</dbReference>
<evidence type="ECO:0000313" key="1">
    <source>
        <dbReference type="EMBL" id="RNA22892.1"/>
    </source>
</evidence>
<sequence length="63" mass="7406">MDMFINERMMFYSRTIIQLKFGLFFSSKVRVKVFLKNSTILAFTWGDTFFSLLSKCVCSLTDT</sequence>